<dbReference type="Proteomes" id="UP000191448">
    <property type="component" value="Unassembled WGS sequence"/>
</dbReference>
<evidence type="ECO:0000259" key="2">
    <source>
        <dbReference type="Pfam" id="PF07007"/>
    </source>
</evidence>
<evidence type="ECO:0000256" key="1">
    <source>
        <dbReference type="SAM" id="SignalP"/>
    </source>
</evidence>
<dbReference type="EMBL" id="LTAY01000023">
    <property type="protein sequence ID" value="OPX49522.1"/>
    <property type="molecule type" value="Genomic_DNA"/>
</dbReference>
<feature type="signal peptide" evidence="1">
    <location>
        <begin position="1"/>
        <end position="28"/>
    </location>
</feature>
<evidence type="ECO:0000313" key="3">
    <source>
        <dbReference type="EMBL" id="OPX49522.1"/>
    </source>
</evidence>
<gene>
    <name evidence="3" type="ORF">CLTHE_06190</name>
</gene>
<name>A0A1V4SXW7_9CLOT</name>
<comment type="caution">
    <text evidence="3">The sequence shown here is derived from an EMBL/GenBank/DDBJ whole genome shotgun (WGS) entry which is preliminary data.</text>
</comment>
<sequence>MKKNKSLKLLIPATIIALICVTPVIVYTSCASEANTKETSNKAANTEDNLSKSYNSTYVNANKNNIDDINKLKSECYNNFNLIYRKTAEINNEYDGNPDNTQLNDECLQVYDLWNQQLNYIYERLETILPNEDFLKLKDDETNWNNNKKSKAKEYAQESGTTTNYKMIYYTKLTELTRDRCYYLLNNYTS</sequence>
<reference evidence="3 4" key="1">
    <citation type="submission" date="2016-02" db="EMBL/GenBank/DDBJ databases">
        <title>Genome sequence of Clostridium thermobutyricum DSM 4928.</title>
        <authorList>
            <person name="Poehlein A."/>
            <person name="Daniel R."/>
        </authorList>
    </citation>
    <scope>NUCLEOTIDE SEQUENCE [LARGE SCALE GENOMIC DNA]</scope>
    <source>
        <strain evidence="3 4">DSM 4928</strain>
    </source>
</reference>
<feature type="domain" description="Lysozyme inhibitor LprI-like N-terminal" evidence="2">
    <location>
        <begin position="102"/>
        <end position="184"/>
    </location>
</feature>
<protein>
    <recommendedName>
        <fullName evidence="2">Lysozyme inhibitor LprI-like N-terminal domain-containing protein</fullName>
    </recommendedName>
</protein>
<dbReference type="Pfam" id="PF07007">
    <property type="entry name" value="LprI"/>
    <property type="match status" value="1"/>
</dbReference>
<organism evidence="3 4">
    <name type="scientific">Clostridium thermobutyricum DSM 4928</name>
    <dbReference type="NCBI Taxonomy" id="1121339"/>
    <lineage>
        <taxon>Bacteria</taxon>
        <taxon>Bacillati</taxon>
        <taxon>Bacillota</taxon>
        <taxon>Clostridia</taxon>
        <taxon>Eubacteriales</taxon>
        <taxon>Clostridiaceae</taxon>
        <taxon>Clostridium</taxon>
    </lineage>
</organism>
<accession>A0A1V4SXW7</accession>
<dbReference type="OrthoDB" id="2438161at2"/>
<keyword evidence="1" id="KW-0732">Signal</keyword>
<proteinExistence type="predicted"/>
<dbReference type="InterPro" id="IPR009739">
    <property type="entry name" value="LprI-like_N"/>
</dbReference>
<feature type="chain" id="PRO_5038709006" description="Lysozyme inhibitor LprI-like N-terminal domain-containing protein" evidence="1">
    <location>
        <begin position="29"/>
        <end position="190"/>
    </location>
</feature>
<dbReference type="AlphaFoldDB" id="A0A1V4SXW7"/>
<evidence type="ECO:0000313" key="4">
    <source>
        <dbReference type="Proteomes" id="UP000191448"/>
    </source>
</evidence>
<dbReference type="Gene3D" id="1.20.1270.180">
    <property type="match status" value="1"/>
</dbReference>
<dbReference type="RefSeq" id="WP_080021959.1">
    <property type="nucleotide sequence ID" value="NZ_LTAY01000023.1"/>
</dbReference>